<feature type="chain" id="PRO_5015142266" evidence="2">
    <location>
        <begin position="22"/>
        <end position="142"/>
    </location>
</feature>
<evidence type="ECO:0000313" key="4">
    <source>
        <dbReference type="Proteomes" id="UP000240572"/>
    </source>
</evidence>
<name>A0A2P8D9Y7_9BACT</name>
<feature type="compositionally biased region" description="Low complexity" evidence="1">
    <location>
        <begin position="41"/>
        <end position="61"/>
    </location>
</feature>
<accession>A0A2P8D9Y7</accession>
<dbReference type="RefSeq" id="WP_106520783.1">
    <property type="nucleotide sequence ID" value="NZ_PYGD01000001.1"/>
</dbReference>
<keyword evidence="4" id="KW-1185">Reference proteome</keyword>
<dbReference type="EMBL" id="PYGD01000001">
    <property type="protein sequence ID" value="PSK94048.1"/>
    <property type="molecule type" value="Genomic_DNA"/>
</dbReference>
<evidence type="ECO:0000256" key="1">
    <source>
        <dbReference type="SAM" id="MobiDB-lite"/>
    </source>
</evidence>
<keyword evidence="2" id="KW-0732">Signal</keyword>
<dbReference type="OrthoDB" id="676422at2"/>
<dbReference type="PROSITE" id="PS51257">
    <property type="entry name" value="PROKAR_LIPOPROTEIN"/>
    <property type="match status" value="1"/>
</dbReference>
<proteinExistence type="predicted"/>
<feature type="region of interest" description="Disordered" evidence="1">
    <location>
        <begin position="25"/>
        <end position="65"/>
    </location>
</feature>
<protein>
    <submittedName>
        <fullName evidence="3">Uncharacterized protein</fullName>
    </submittedName>
</protein>
<dbReference type="AlphaFoldDB" id="A0A2P8D9Y7"/>
<dbReference type="Proteomes" id="UP000240572">
    <property type="component" value="Unassembled WGS sequence"/>
</dbReference>
<evidence type="ECO:0000256" key="2">
    <source>
        <dbReference type="SAM" id="SignalP"/>
    </source>
</evidence>
<reference evidence="3 4" key="1">
    <citation type="submission" date="2018-03" db="EMBL/GenBank/DDBJ databases">
        <title>Genomic Encyclopedia of Type Strains, Phase III (KMG-III): the genomes of soil and plant-associated and newly described type strains.</title>
        <authorList>
            <person name="Whitman W."/>
        </authorList>
    </citation>
    <scope>NUCLEOTIDE SEQUENCE [LARGE SCALE GENOMIC DNA]</scope>
    <source>
        <strain evidence="3 4">CGMCC 1.12700</strain>
    </source>
</reference>
<sequence>MKKIILSCAALAFAAVTMVSCGENKDAAKETAATETEKPAETPAATAPEAPAANAPAAETPSFSNEDVNKGLAEYKTLIADYVAALKNKDQAKVSELAAKAQKVNANMPEWMKKLKPEETQKFTEYFQQLGKEWAEAAKAAM</sequence>
<comment type="caution">
    <text evidence="3">The sequence shown here is derived from an EMBL/GenBank/DDBJ whole genome shotgun (WGS) entry which is preliminary data.</text>
</comment>
<evidence type="ECO:0000313" key="3">
    <source>
        <dbReference type="EMBL" id="PSK94048.1"/>
    </source>
</evidence>
<gene>
    <name evidence="3" type="ORF">B0I18_101198</name>
</gene>
<feature type="signal peptide" evidence="2">
    <location>
        <begin position="1"/>
        <end position="21"/>
    </location>
</feature>
<organism evidence="3 4">
    <name type="scientific">Taibaiella chishuiensis</name>
    <dbReference type="NCBI Taxonomy" id="1434707"/>
    <lineage>
        <taxon>Bacteria</taxon>
        <taxon>Pseudomonadati</taxon>
        <taxon>Bacteroidota</taxon>
        <taxon>Chitinophagia</taxon>
        <taxon>Chitinophagales</taxon>
        <taxon>Chitinophagaceae</taxon>
        <taxon>Taibaiella</taxon>
    </lineage>
</organism>